<dbReference type="Pfam" id="PF15731">
    <property type="entry name" value="MqsA_antitoxin"/>
    <property type="match status" value="1"/>
</dbReference>
<evidence type="ECO:0000256" key="3">
    <source>
        <dbReference type="ARBA" id="ARBA00023163"/>
    </source>
</evidence>
<dbReference type="Proteomes" id="UP000663508">
    <property type="component" value="Chromosome"/>
</dbReference>
<dbReference type="Gene3D" id="1.10.260.40">
    <property type="entry name" value="lambda repressor-like DNA-binding domains"/>
    <property type="match status" value="1"/>
</dbReference>
<accession>A0A8H9C431</accession>
<sequence>MLIRDANPVPDGSAERLSLKRRPDALLDTVAAARLLIRRHLPPKAAHAVMTELFDVGEAYVEVPKVENLGRLQAELGAVGIEARRHGPDPISVRAVREALHLSQAQFALRFGLEEATVKNWEQGKSKPNATAMTLIWTIHRHPEAVVDALAAEAARAEPAPADDPCRPARSTDRD</sequence>
<dbReference type="InterPro" id="IPR052359">
    <property type="entry name" value="HTH-type_reg/antitoxin"/>
</dbReference>
<evidence type="ECO:0000256" key="4">
    <source>
        <dbReference type="SAM" id="MobiDB-lite"/>
    </source>
</evidence>
<dbReference type="EMBL" id="AP024145">
    <property type="protein sequence ID" value="BCM83342.1"/>
    <property type="molecule type" value="Genomic_DNA"/>
</dbReference>
<reference evidence="6" key="1">
    <citation type="submission" date="2020-11" db="EMBL/GenBank/DDBJ databases">
        <title>Complete genome sequence of a novel pathogenic Methylobacterium strain isolated from rice in Vietnam.</title>
        <authorList>
            <person name="Lai K."/>
            <person name="Okazaki S."/>
            <person name="Higashi K."/>
            <person name="Mori H."/>
            <person name="Toyoda A."/>
            <person name="Kurokawa K."/>
        </authorList>
    </citation>
    <scope>NUCLEOTIDE SEQUENCE</scope>
    <source>
        <strain evidence="6">VL1</strain>
    </source>
</reference>
<feature type="region of interest" description="Disordered" evidence="4">
    <location>
        <begin position="154"/>
        <end position="175"/>
    </location>
</feature>
<name>A0A8H9C431_9HYPH</name>
<dbReference type="AlphaFoldDB" id="A0A8H9C431"/>
<evidence type="ECO:0000256" key="1">
    <source>
        <dbReference type="ARBA" id="ARBA00023015"/>
    </source>
</evidence>
<dbReference type="SMART" id="SM00530">
    <property type="entry name" value="HTH_XRE"/>
    <property type="match status" value="1"/>
</dbReference>
<dbReference type="CDD" id="cd00093">
    <property type="entry name" value="HTH_XRE"/>
    <property type="match status" value="1"/>
</dbReference>
<dbReference type="PANTHER" id="PTHR36511:SF4">
    <property type="entry name" value="ANTITOXIN MQSA"/>
    <property type="match status" value="1"/>
</dbReference>
<evidence type="ECO:0000313" key="6">
    <source>
        <dbReference type="EMBL" id="BCM83342.1"/>
    </source>
</evidence>
<keyword evidence="3" id="KW-0804">Transcription</keyword>
<dbReference type="InterPro" id="IPR010982">
    <property type="entry name" value="Lambda_DNA-bd_dom_sf"/>
</dbReference>
<keyword evidence="2" id="KW-0238">DNA-binding</keyword>
<dbReference type="InterPro" id="IPR001387">
    <property type="entry name" value="Cro/C1-type_HTH"/>
</dbReference>
<proteinExistence type="predicted"/>
<dbReference type="GO" id="GO:0003677">
    <property type="term" value="F:DNA binding"/>
    <property type="evidence" value="ECO:0007669"/>
    <property type="project" value="UniProtKB-KW"/>
</dbReference>
<protein>
    <recommendedName>
        <fullName evidence="5">HTH cro/C1-type domain-containing protein</fullName>
    </recommendedName>
</protein>
<evidence type="ECO:0000313" key="7">
    <source>
        <dbReference type="Proteomes" id="UP000663508"/>
    </source>
</evidence>
<evidence type="ECO:0000256" key="2">
    <source>
        <dbReference type="ARBA" id="ARBA00023125"/>
    </source>
</evidence>
<dbReference type="InterPro" id="IPR032758">
    <property type="entry name" value="MqsA/HigA-2"/>
</dbReference>
<keyword evidence="1" id="KW-0805">Transcription regulation</keyword>
<dbReference type="SUPFAM" id="SSF47413">
    <property type="entry name" value="lambda repressor-like DNA-binding domains"/>
    <property type="match status" value="1"/>
</dbReference>
<feature type="compositionally biased region" description="Basic and acidic residues" evidence="4">
    <location>
        <begin position="164"/>
        <end position="175"/>
    </location>
</feature>
<dbReference type="KEGG" id="mind:mvi_18030"/>
<dbReference type="PANTHER" id="PTHR36511">
    <property type="entry name" value="MERR FAMILY BACTERIAL REGULATORY PROTEIN"/>
    <property type="match status" value="1"/>
</dbReference>
<feature type="domain" description="HTH cro/C1-type" evidence="5">
    <location>
        <begin position="93"/>
        <end position="131"/>
    </location>
</feature>
<gene>
    <name evidence="6" type="ORF">mvi_18030</name>
</gene>
<organism evidence="6 7">
    <name type="scientific">Methylobacterium indicum</name>
    <dbReference type="NCBI Taxonomy" id="1775910"/>
    <lineage>
        <taxon>Bacteria</taxon>
        <taxon>Pseudomonadati</taxon>
        <taxon>Pseudomonadota</taxon>
        <taxon>Alphaproteobacteria</taxon>
        <taxon>Hyphomicrobiales</taxon>
        <taxon>Methylobacteriaceae</taxon>
        <taxon>Methylobacterium</taxon>
    </lineage>
</organism>
<evidence type="ECO:0000259" key="5">
    <source>
        <dbReference type="PROSITE" id="PS50943"/>
    </source>
</evidence>
<dbReference type="PROSITE" id="PS50943">
    <property type="entry name" value="HTH_CROC1"/>
    <property type="match status" value="1"/>
</dbReference>